<protein>
    <recommendedName>
        <fullName evidence="3">Protein UBASH3A-like protein</fullName>
    </recommendedName>
</protein>
<comment type="caution">
    <text evidence="1">The sequence shown here is derived from an EMBL/GenBank/DDBJ whole genome shotgun (WGS) entry which is preliminary data.</text>
</comment>
<dbReference type="PANTHER" id="PTHR16469:SF27">
    <property type="entry name" value="UBIQUITIN-ASSOCIATED AND SH3 DOMAIN-CONTAINING BA-RELATED"/>
    <property type="match status" value="1"/>
</dbReference>
<dbReference type="GO" id="GO:0016791">
    <property type="term" value="F:phosphatase activity"/>
    <property type="evidence" value="ECO:0007669"/>
    <property type="project" value="UniProtKB-ARBA"/>
</dbReference>
<dbReference type="PANTHER" id="PTHR16469">
    <property type="entry name" value="UBIQUITIN-ASSOCIATED AND SH3 DOMAIN-CONTAINING BA-RELATED"/>
    <property type="match status" value="1"/>
</dbReference>
<dbReference type="Pfam" id="PF00300">
    <property type="entry name" value="His_Phos_1"/>
    <property type="match status" value="1"/>
</dbReference>
<accession>A0AA38M9G2</accession>
<evidence type="ECO:0000313" key="1">
    <source>
        <dbReference type="EMBL" id="KAJ3648293.1"/>
    </source>
</evidence>
<dbReference type="Gene3D" id="3.40.50.1240">
    <property type="entry name" value="Phosphoglycerate mutase-like"/>
    <property type="match status" value="1"/>
</dbReference>
<gene>
    <name evidence="1" type="ORF">Zmor_020106</name>
</gene>
<dbReference type="SMART" id="SM00855">
    <property type="entry name" value="PGAM"/>
    <property type="match status" value="1"/>
</dbReference>
<dbReference type="InterPro" id="IPR051710">
    <property type="entry name" value="Phosphatase_SH3-domain"/>
</dbReference>
<organism evidence="1 2">
    <name type="scientific">Zophobas morio</name>
    <dbReference type="NCBI Taxonomy" id="2755281"/>
    <lineage>
        <taxon>Eukaryota</taxon>
        <taxon>Metazoa</taxon>
        <taxon>Ecdysozoa</taxon>
        <taxon>Arthropoda</taxon>
        <taxon>Hexapoda</taxon>
        <taxon>Insecta</taxon>
        <taxon>Pterygota</taxon>
        <taxon>Neoptera</taxon>
        <taxon>Endopterygota</taxon>
        <taxon>Coleoptera</taxon>
        <taxon>Polyphaga</taxon>
        <taxon>Cucujiformia</taxon>
        <taxon>Tenebrionidae</taxon>
        <taxon>Zophobas</taxon>
    </lineage>
</organism>
<dbReference type="SUPFAM" id="SSF53254">
    <property type="entry name" value="Phosphoglycerate mutase-like"/>
    <property type="match status" value="1"/>
</dbReference>
<evidence type="ECO:0008006" key="3">
    <source>
        <dbReference type="Google" id="ProtNLM"/>
    </source>
</evidence>
<dbReference type="Proteomes" id="UP001168821">
    <property type="component" value="Unassembled WGS sequence"/>
</dbReference>
<dbReference type="AlphaFoldDB" id="A0AA38M9G2"/>
<proteinExistence type="predicted"/>
<dbReference type="CDD" id="cd07067">
    <property type="entry name" value="HP_PGM_like"/>
    <property type="match status" value="1"/>
</dbReference>
<reference evidence="1" key="1">
    <citation type="journal article" date="2023" name="G3 (Bethesda)">
        <title>Whole genome assemblies of Zophobas morio and Tenebrio molitor.</title>
        <authorList>
            <person name="Kaur S."/>
            <person name="Stinson S.A."/>
            <person name="diCenzo G.C."/>
        </authorList>
    </citation>
    <scope>NUCLEOTIDE SEQUENCE</scope>
    <source>
        <strain evidence="1">QUZm001</strain>
    </source>
</reference>
<dbReference type="InterPro" id="IPR029033">
    <property type="entry name" value="His_PPase_superfam"/>
</dbReference>
<dbReference type="InterPro" id="IPR013078">
    <property type="entry name" value="His_Pase_superF_clade-1"/>
</dbReference>
<evidence type="ECO:0000313" key="2">
    <source>
        <dbReference type="Proteomes" id="UP001168821"/>
    </source>
</evidence>
<keyword evidence="2" id="KW-1185">Reference proteome</keyword>
<sequence>MDDQEPRKLYIMRHGERVDLAFSDWMSQSFDKNGNYCQSDLNMPDNLPKRSQGYSAYAEDTPLTKIGIFQAQLTGEAFKKAQLDVSHVYSSPSLRCIQTCDAFLKSWGKNNEIKIKVEPGLYEWWALFGERLPDWLTPEDLAVWGYNVDLEYKPIISVEELGSKKESATEYYSRSFRVSTEALKAHGNDNVLFVAHAATLEVCTWKLTGEKPRIPDDTTRDVLAIPYCGFIEVRQIGDKWEKNGRPFLQLSHTANATFDYNRLS</sequence>
<name>A0AA38M9G2_9CUCU</name>
<dbReference type="EMBL" id="JALNTZ010000006">
    <property type="protein sequence ID" value="KAJ3648293.1"/>
    <property type="molecule type" value="Genomic_DNA"/>
</dbReference>